<dbReference type="GO" id="GO:0005886">
    <property type="term" value="C:plasma membrane"/>
    <property type="evidence" value="ECO:0007669"/>
    <property type="project" value="UniProtKB-SubCell"/>
</dbReference>
<comment type="similarity">
    <text evidence="2">Belongs to the EamA transporter family.</text>
</comment>
<keyword evidence="10" id="KW-1185">Reference proteome</keyword>
<evidence type="ECO:0000256" key="8">
    <source>
        <dbReference type="SAM" id="Phobius"/>
    </source>
</evidence>
<keyword evidence="6 8" id="KW-1133">Transmembrane helix</keyword>
<reference evidence="9 10" key="1">
    <citation type="submission" date="2017-10" db="EMBL/GenBank/DDBJ databases">
        <title>Two draft genome sequences of Pusillimonas sp. strains isolated from a nitrate- and radionuclide-contaminated groundwater in Russia.</title>
        <authorList>
            <person name="Grouzdev D.S."/>
            <person name="Tourova T.P."/>
            <person name="Goeva M.A."/>
            <person name="Babich T.L."/>
            <person name="Sokolova D.S."/>
            <person name="Abdullin R."/>
            <person name="Poltaraus A.B."/>
            <person name="Toshchakov S.V."/>
            <person name="Nazina T.N."/>
        </authorList>
    </citation>
    <scope>NUCLEOTIDE SEQUENCE [LARGE SCALE GENOMIC DNA]</scope>
    <source>
        <strain evidence="9 10">JR1/69-2-13</strain>
    </source>
</reference>
<feature type="transmembrane region" description="Helical" evidence="8">
    <location>
        <begin position="127"/>
        <end position="143"/>
    </location>
</feature>
<comment type="caution">
    <text evidence="9">The sequence shown here is derived from an EMBL/GenBank/DDBJ whole genome shotgun (WGS) entry which is preliminary data.</text>
</comment>
<dbReference type="EMBL" id="PDNV01000006">
    <property type="protein sequence ID" value="PLC54039.1"/>
    <property type="molecule type" value="Genomic_DNA"/>
</dbReference>
<evidence type="ECO:0000256" key="2">
    <source>
        <dbReference type="ARBA" id="ARBA00007362"/>
    </source>
</evidence>
<evidence type="ECO:0000256" key="1">
    <source>
        <dbReference type="ARBA" id="ARBA00004651"/>
    </source>
</evidence>
<dbReference type="InterPro" id="IPR004626">
    <property type="entry name" value="RarD"/>
</dbReference>
<feature type="transmembrane region" description="Helical" evidence="8">
    <location>
        <begin position="103"/>
        <end position="120"/>
    </location>
</feature>
<dbReference type="InterPro" id="IPR037185">
    <property type="entry name" value="EmrE-like"/>
</dbReference>
<feature type="transmembrane region" description="Helical" evidence="8">
    <location>
        <begin position="173"/>
        <end position="193"/>
    </location>
</feature>
<dbReference type="AlphaFoldDB" id="A0A2N4UGA5"/>
<comment type="subcellular location">
    <subcellularLocation>
        <location evidence="1">Cell membrane</location>
        <topology evidence="1">Multi-pass membrane protein</topology>
    </subcellularLocation>
</comment>
<sequence>MKQGVALSVISSILFATLYYYTTLLYPLEGGAIFAWRVLLGLPAVALLVSRARGWGEVGHTARRLRYEPRLWLLLGLSAVLIGTQLLLFMWAPLHGRALDVSLGYFLLPLVMVLVGRFLYGERLTRIQTVAVFLAACGVGHELLRADAFSWATAVVMLGYPPYFILRRILRMGALSALWFDMLFMLPAALWLLSIQDGNIVDQLRQYPGLWGLIPLLGLISSAALVSYVSASRKLPMGLFGILGYIEPMLLFWVAFLLLDEPMAAAAWFTYLPIWMAVLMMIGEGLYRWIDSAAK</sequence>
<gene>
    <name evidence="9" type="primary">rarD</name>
    <name evidence="9" type="ORF">CR155_10245</name>
</gene>
<dbReference type="Proteomes" id="UP000234328">
    <property type="component" value="Unassembled WGS sequence"/>
</dbReference>
<feature type="transmembrane region" description="Helical" evidence="8">
    <location>
        <begin position="5"/>
        <end position="21"/>
    </location>
</feature>
<feature type="transmembrane region" description="Helical" evidence="8">
    <location>
        <begin position="149"/>
        <end position="166"/>
    </location>
</feature>
<organism evidence="9 10">
    <name type="scientific">Pollutimonas nitritireducens</name>
    <dbReference type="NCBI Taxonomy" id="2045209"/>
    <lineage>
        <taxon>Bacteria</taxon>
        <taxon>Pseudomonadati</taxon>
        <taxon>Pseudomonadota</taxon>
        <taxon>Betaproteobacteria</taxon>
        <taxon>Burkholderiales</taxon>
        <taxon>Alcaligenaceae</taxon>
        <taxon>Pollutimonas</taxon>
    </lineage>
</organism>
<evidence type="ECO:0000256" key="7">
    <source>
        <dbReference type="ARBA" id="ARBA00023136"/>
    </source>
</evidence>
<accession>A0A2N4UGA5</accession>
<feature type="transmembrane region" description="Helical" evidence="8">
    <location>
        <begin position="71"/>
        <end position="91"/>
    </location>
</feature>
<dbReference type="NCBIfam" id="TIGR00688">
    <property type="entry name" value="rarD"/>
    <property type="match status" value="1"/>
</dbReference>
<keyword evidence="7 8" id="KW-0472">Membrane</keyword>
<evidence type="ECO:0000313" key="10">
    <source>
        <dbReference type="Proteomes" id="UP000234328"/>
    </source>
</evidence>
<keyword evidence="4" id="KW-1003">Cell membrane</keyword>
<dbReference type="OrthoDB" id="3250831at2"/>
<keyword evidence="5 8" id="KW-0812">Transmembrane</keyword>
<evidence type="ECO:0000313" key="9">
    <source>
        <dbReference type="EMBL" id="PLC54039.1"/>
    </source>
</evidence>
<protein>
    <submittedName>
        <fullName evidence="9">Protein RarD</fullName>
    </submittedName>
</protein>
<dbReference type="SUPFAM" id="SSF103481">
    <property type="entry name" value="Multidrug resistance efflux transporter EmrE"/>
    <property type="match status" value="1"/>
</dbReference>
<feature type="transmembrane region" description="Helical" evidence="8">
    <location>
        <begin position="265"/>
        <end position="287"/>
    </location>
</feature>
<evidence type="ECO:0000256" key="5">
    <source>
        <dbReference type="ARBA" id="ARBA00022692"/>
    </source>
</evidence>
<keyword evidence="3" id="KW-0813">Transport</keyword>
<evidence type="ECO:0000256" key="4">
    <source>
        <dbReference type="ARBA" id="ARBA00022475"/>
    </source>
</evidence>
<feature type="transmembrane region" description="Helical" evidence="8">
    <location>
        <begin position="238"/>
        <end position="259"/>
    </location>
</feature>
<feature type="transmembrane region" description="Helical" evidence="8">
    <location>
        <begin position="33"/>
        <end position="50"/>
    </location>
</feature>
<evidence type="ECO:0000256" key="6">
    <source>
        <dbReference type="ARBA" id="ARBA00022989"/>
    </source>
</evidence>
<name>A0A2N4UGA5_9BURK</name>
<proteinExistence type="inferred from homology"/>
<evidence type="ECO:0000256" key="3">
    <source>
        <dbReference type="ARBA" id="ARBA00022448"/>
    </source>
</evidence>
<feature type="transmembrane region" description="Helical" evidence="8">
    <location>
        <begin position="213"/>
        <end position="231"/>
    </location>
</feature>